<organism evidence="2">
    <name type="scientific">Lygus hesperus</name>
    <name type="common">Western plant bug</name>
    <dbReference type="NCBI Taxonomy" id="30085"/>
    <lineage>
        <taxon>Eukaryota</taxon>
        <taxon>Metazoa</taxon>
        <taxon>Ecdysozoa</taxon>
        <taxon>Arthropoda</taxon>
        <taxon>Hexapoda</taxon>
        <taxon>Insecta</taxon>
        <taxon>Pterygota</taxon>
        <taxon>Neoptera</taxon>
        <taxon>Paraneoptera</taxon>
        <taxon>Hemiptera</taxon>
        <taxon>Heteroptera</taxon>
        <taxon>Panheteroptera</taxon>
        <taxon>Cimicomorpha</taxon>
        <taxon>Miridae</taxon>
        <taxon>Mirini</taxon>
        <taxon>Lygus</taxon>
    </lineage>
</organism>
<gene>
    <name evidence="2" type="ORF">g.88505</name>
</gene>
<accession>A0A146MCR7</accession>
<dbReference type="EMBL" id="GDHC01001096">
    <property type="protein sequence ID" value="JAQ17533.1"/>
    <property type="molecule type" value="Transcribed_RNA"/>
</dbReference>
<keyword evidence="1" id="KW-1133">Transmembrane helix</keyword>
<reference evidence="2" key="1">
    <citation type="journal article" date="2016" name="Gigascience">
        <title>De novo construction of an expanded transcriptome assembly for the western tarnished plant bug, Lygus hesperus.</title>
        <authorList>
            <person name="Tassone E.E."/>
            <person name="Geib S.M."/>
            <person name="Hall B."/>
            <person name="Fabrick J.A."/>
            <person name="Brent C.S."/>
            <person name="Hull J.J."/>
        </authorList>
    </citation>
    <scope>NUCLEOTIDE SEQUENCE</scope>
</reference>
<evidence type="ECO:0000313" key="2">
    <source>
        <dbReference type="EMBL" id="JAQ17533.1"/>
    </source>
</evidence>
<keyword evidence="1" id="KW-0812">Transmembrane</keyword>
<feature type="transmembrane region" description="Helical" evidence="1">
    <location>
        <begin position="177"/>
        <end position="196"/>
    </location>
</feature>
<proteinExistence type="predicted"/>
<dbReference type="AlphaFoldDB" id="A0A146MCR7"/>
<protein>
    <submittedName>
        <fullName evidence="2">Uncharacterized protein</fullName>
    </submittedName>
</protein>
<feature type="non-terminal residue" evidence="2">
    <location>
        <position position="1"/>
    </location>
</feature>
<name>A0A146MCR7_LYGHE</name>
<sequence length="216" mass="24772">SNYALKSHSSSEIKTLKNECHSTKPFICSTHLTTSYNTSCEQNIMRSNSNQNCKYTAVEMGNNRIDFLSNINQYLLIFPSEDSITINTAKERIVHTLQGIFILNPGTDNITYNNQILANFGHKSYGQPTLSKNPVLHLETYQLPEQQITLKDLELNQFNTQIPTPSKKHTILTTTPSIWTILLYLIIVMCTVYIVIQYRKYKRTLPISDQIHSIIE</sequence>
<evidence type="ECO:0000256" key="1">
    <source>
        <dbReference type="SAM" id="Phobius"/>
    </source>
</evidence>
<keyword evidence="1" id="KW-0472">Membrane</keyword>